<reference evidence="2 3" key="1">
    <citation type="submission" date="2024-01" db="EMBL/GenBank/DDBJ databases">
        <title>The genomes of 5 underutilized Papilionoideae crops provide insights into root nodulation and disease resistanc.</title>
        <authorList>
            <person name="Jiang F."/>
        </authorList>
    </citation>
    <scope>NUCLEOTIDE SEQUENCE [LARGE SCALE GENOMIC DNA]</scope>
    <source>
        <strain evidence="2">LVBAO_FW01</strain>
        <tissue evidence="2">Leaves</tissue>
    </source>
</reference>
<feature type="compositionally biased region" description="Basic and acidic residues" evidence="1">
    <location>
        <begin position="21"/>
        <end position="32"/>
    </location>
</feature>
<feature type="compositionally biased region" description="Low complexity" evidence="1">
    <location>
        <begin position="1"/>
        <end position="18"/>
    </location>
</feature>
<comment type="caution">
    <text evidence="2">The sequence shown here is derived from an EMBL/GenBank/DDBJ whole genome shotgun (WGS) entry which is preliminary data.</text>
</comment>
<feature type="region of interest" description="Disordered" evidence="1">
    <location>
        <begin position="1"/>
        <end position="67"/>
    </location>
</feature>
<sequence>MPSSSTPSSSSTSSSSSTLERLIEQKLKDRQQSSEADPLTLLSPPSPPSRHEKWKRTRQKASGEYTSEPSRIVAEKILKLQVDIAGSKEGRLASWCPVQILEGENYHIILTKLRGFYFLRAYLCPPCLPILNSHTRKSFLVQGVAWRLESKRAAPSALEEGSPLSIFSPKLGVYQPLSLGSQVLALHKGLGNRMVQAKISKARIRGSSGSSSLCPGQIEVMKSAKCHADSCYWVSFPWYDLIKFPSRLKNVRIGSWKTDGRSARAHHLHVLFHITKEYGSIAKQAKSLFGKTWEIRKD</sequence>
<proteinExistence type="predicted"/>
<evidence type="ECO:0000313" key="3">
    <source>
        <dbReference type="Proteomes" id="UP001367508"/>
    </source>
</evidence>
<keyword evidence="3" id="KW-1185">Reference proteome</keyword>
<dbReference type="EMBL" id="JAYMYQ010000011">
    <property type="protein sequence ID" value="KAK7305989.1"/>
    <property type="molecule type" value="Genomic_DNA"/>
</dbReference>
<evidence type="ECO:0000256" key="1">
    <source>
        <dbReference type="SAM" id="MobiDB-lite"/>
    </source>
</evidence>
<organism evidence="2 3">
    <name type="scientific">Canavalia gladiata</name>
    <name type="common">Sword bean</name>
    <name type="synonym">Dolichos gladiatus</name>
    <dbReference type="NCBI Taxonomy" id="3824"/>
    <lineage>
        <taxon>Eukaryota</taxon>
        <taxon>Viridiplantae</taxon>
        <taxon>Streptophyta</taxon>
        <taxon>Embryophyta</taxon>
        <taxon>Tracheophyta</taxon>
        <taxon>Spermatophyta</taxon>
        <taxon>Magnoliopsida</taxon>
        <taxon>eudicotyledons</taxon>
        <taxon>Gunneridae</taxon>
        <taxon>Pentapetalae</taxon>
        <taxon>rosids</taxon>
        <taxon>fabids</taxon>
        <taxon>Fabales</taxon>
        <taxon>Fabaceae</taxon>
        <taxon>Papilionoideae</taxon>
        <taxon>50 kb inversion clade</taxon>
        <taxon>NPAAA clade</taxon>
        <taxon>indigoferoid/millettioid clade</taxon>
        <taxon>Phaseoleae</taxon>
        <taxon>Canavalia</taxon>
    </lineage>
</organism>
<dbReference type="Proteomes" id="UP001367508">
    <property type="component" value="Unassembled WGS sequence"/>
</dbReference>
<evidence type="ECO:0000313" key="2">
    <source>
        <dbReference type="EMBL" id="KAK7305989.1"/>
    </source>
</evidence>
<protein>
    <submittedName>
        <fullName evidence="2">Uncharacterized protein</fullName>
    </submittedName>
</protein>
<dbReference type="AlphaFoldDB" id="A0AAN9PPV2"/>
<accession>A0AAN9PPV2</accession>
<name>A0AAN9PPV2_CANGL</name>
<gene>
    <name evidence="2" type="ORF">VNO77_43903</name>
</gene>